<comment type="caution">
    <text evidence="1">The sequence shown here is derived from an EMBL/GenBank/DDBJ whole genome shotgun (WGS) entry which is preliminary data.</text>
</comment>
<evidence type="ECO:0000313" key="2">
    <source>
        <dbReference type="Proteomes" id="UP000249432"/>
    </source>
</evidence>
<dbReference type="InterPro" id="IPR006121">
    <property type="entry name" value="HMA_dom"/>
</dbReference>
<name>A0A2W5T1C3_9CORY</name>
<dbReference type="RefSeq" id="WP_303734423.1">
    <property type="nucleotide sequence ID" value="NZ_CAKZHK010000010.1"/>
</dbReference>
<dbReference type="CDD" id="cd00371">
    <property type="entry name" value="HMA"/>
    <property type="match status" value="1"/>
</dbReference>
<accession>A0A2W5T1C3</accession>
<dbReference type="Gene3D" id="3.30.70.100">
    <property type="match status" value="1"/>
</dbReference>
<dbReference type="Proteomes" id="UP000249432">
    <property type="component" value="Unassembled WGS sequence"/>
</dbReference>
<sequence>MMKNYTITGMSSNEGAATIKNAVSQARGVQNVTIFDDGHMTVEGEDFGDADINDAVTEAGYSLEPNK</sequence>
<dbReference type="SUPFAM" id="SSF55008">
    <property type="entry name" value="HMA, heavy metal-associated domain"/>
    <property type="match status" value="1"/>
</dbReference>
<proteinExistence type="predicted"/>
<dbReference type="AlphaFoldDB" id="A0A2W5T1C3"/>
<dbReference type="EMBL" id="QFRA01000005">
    <property type="protein sequence ID" value="PZR05736.1"/>
    <property type="molecule type" value="Genomic_DNA"/>
</dbReference>
<gene>
    <name evidence="1" type="ORF">DI525_03580</name>
</gene>
<protein>
    <submittedName>
        <fullName evidence="1">Transporter</fullName>
    </submittedName>
</protein>
<evidence type="ECO:0000313" key="1">
    <source>
        <dbReference type="EMBL" id="PZR05736.1"/>
    </source>
</evidence>
<reference evidence="1 2" key="1">
    <citation type="submission" date="2017-08" db="EMBL/GenBank/DDBJ databases">
        <title>Infants hospitalized years apart are colonized by the same room-sourced microbial strains.</title>
        <authorList>
            <person name="Brooks B."/>
            <person name="Olm M.R."/>
            <person name="Firek B.A."/>
            <person name="Baker R."/>
            <person name="Thomas B.C."/>
            <person name="Morowitz M.J."/>
            <person name="Banfield J.F."/>
        </authorList>
    </citation>
    <scope>NUCLEOTIDE SEQUENCE [LARGE SCALE GENOMIC DNA]</scope>
    <source>
        <strain evidence="1">S2_003_000_R1_3</strain>
    </source>
</reference>
<dbReference type="InterPro" id="IPR036163">
    <property type="entry name" value="HMA_dom_sf"/>
</dbReference>
<organism evidence="1 2">
    <name type="scientific">Corynebacterium kroppenstedtii</name>
    <dbReference type="NCBI Taxonomy" id="161879"/>
    <lineage>
        <taxon>Bacteria</taxon>
        <taxon>Bacillati</taxon>
        <taxon>Actinomycetota</taxon>
        <taxon>Actinomycetes</taxon>
        <taxon>Mycobacteriales</taxon>
        <taxon>Corynebacteriaceae</taxon>
        <taxon>Corynebacterium</taxon>
    </lineage>
</organism>
<dbReference type="GO" id="GO:0046872">
    <property type="term" value="F:metal ion binding"/>
    <property type="evidence" value="ECO:0007669"/>
    <property type="project" value="InterPro"/>
</dbReference>